<evidence type="ECO:0000256" key="1">
    <source>
        <dbReference type="ARBA" id="ARBA00006914"/>
    </source>
</evidence>
<accession>A0A4R1J9V4</accession>
<comment type="caution">
    <text evidence="6">The sequence shown here is derived from an EMBL/GenBank/DDBJ whole genome shotgun (WGS) entry which is preliminary data.</text>
</comment>
<dbReference type="RefSeq" id="WP_131913200.1">
    <property type="nucleotide sequence ID" value="NZ_OU594967.1"/>
</dbReference>
<name>A0A4R1J9V4_9GAMM</name>
<dbReference type="InterPro" id="IPR003959">
    <property type="entry name" value="ATPase_AAA_core"/>
</dbReference>
<dbReference type="GO" id="GO:0016887">
    <property type="term" value="F:ATP hydrolysis activity"/>
    <property type="evidence" value="ECO:0007669"/>
    <property type="project" value="InterPro"/>
</dbReference>
<dbReference type="InterPro" id="IPR027417">
    <property type="entry name" value="P-loop_NTPase"/>
</dbReference>
<dbReference type="EMBL" id="SMGD01000014">
    <property type="protein sequence ID" value="TCK47378.1"/>
    <property type="molecule type" value="Genomic_DNA"/>
</dbReference>
<dbReference type="Pfam" id="PF00004">
    <property type="entry name" value="AAA"/>
    <property type="match status" value="1"/>
</dbReference>
<feature type="compositionally biased region" description="Polar residues" evidence="4">
    <location>
        <begin position="1"/>
        <end position="17"/>
    </location>
</feature>
<dbReference type="InterPro" id="IPR050221">
    <property type="entry name" value="26S_Proteasome_ATPase"/>
</dbReference>
<gene>
    <name evidence="6" type="ORF">EV690_2400</name>
</gene>
<protein>
    <submittedName>
        <fullName evidence="6">ATPase family protein associated with various cellular activities (AAA)</fullName>
    </submittedName>
</protein>
<reference evidence="6 7" key="1">
    <citation type="submission" date="2019-03" db="EMBL/GenBank/DDBJ databases">
        <title>Genomic Encyclopedia of Type Strains, Phase IV (KMG-IV): sequencing the most valuable type-strain genomes for metagenomic binning, comparative biology and taxonomic classification.</title>
        <authorList>
            <person name="Goeker M."/>
        </authorList>
    </citation>
    <scope>NUCLEOTIDE SEQUENCE [LARGE SCALE GENOMIC DNA]</scope>
    <source>
        <strain evidence="6 7">DSM 18577</strain>
    </source>
</reference>
<comment type="similarity">
    <text evidence="1">Belongs to the AAA ATPase family.</text>
</comment>
<dbReference type="Proteomes" id="UP000295565">
    <property type="component" value="Unassembled WGS sequence"/>
</dbReference>
<keyword evidence="7" id="KW-1185">Reference proteome</keyword>
<dbReference type="CDD" id="cd19481">
    <property type="entry name" value="RecA-like_protease"/>
    <property type="match status" value="1"/>
</dbReference>
<evidence type="ECO:0000256" key="3">
    <source>
        <dbReference type="ARBA" id="ARBA00022840"/>
    </source>
</evidence>
<evidence type="ECO:0000256" key="4">
    <source>
        <dbReference type="SAM" id="MobiDB-lite"/>
    </source>
</evidence>
<keyword evidence="3" id="KW-0067">ATP-binding</keyword>
<dbReference type="SMART" id="SM00382">
    <property type="entry name" value="AAA"/>
    <property type="match status" value="1"/>
</dbReference>
<proteinExistence type="inferred from homology"/>
<dbReference type="InterPro" id="IPR003593">
    <property type="entry name" value="AAA+_ATPase"/>
</dbReference>
<dbReference type="AlphaFoldDB" id="A0A4R1J9V4"/>
<dbReference type="OrthoDB" id="9809379at2"/>
<feature type="domain" description="AAA+ ATPase" evidence="5">
    <location>
        <begin position="253"/>
        <end position="385"/>
    </location>
</feature>
<dbReference type="GO" id="GO:0005524">
    <property type="term" value="F:ATP binding"/>
    <property type="evidence" value="ECO:0007669"/>
    <property type="project" value="UniProtKB-KW"/>
</dbReference>
<sequence>MSQPEMITPALTNSPTDQEPPCCTSLQQEFHWLTKCIEYRLEQYFKLDSPTAGVLPSPPELGKFNDPFGLFLQQQALSISERLLLILALAPPLQPNVLDIFLSKNPLYDRVYSEFGGVFHDQYSHFQPTLQTACFLLAGKDVKQKLTLLRLFSPQHALFIQGWLQFEQAENTAHSNLLCPLRPTPVFLERHILGNADFSLSYKEFPAVPLTTEKTWDDLILSVKTHNQLRELQAWLQYGEALLQAEGTKHFKPGYRCLFYGPPGTGKTLTASLLGKLSQQTVYRIDLSQLVSKYIGETEKNLERLFSLSEPNRWILFFDEADALFGKRTQVSSSNDRYANQETAYLLQRIEDCPNVVILASNLKDNFDDAFMRRFQSCIYFPLPGCDERLKLWQQGLIGRQHFQAPDFDLQELAQRFELSGGTISNVLRYASLMALQEQRQHFSLLDIHEGIRRELDKEGKSL</sequence>
<evidence type="ECO:0000313" key="6">
    <source>
        <dbReference type="EMBL" id="TCK47378.1"/>
    </source>
</evidence>
<evidence type="ECO:0000256" key="2">
    <source>
        <dbReference type="ARBA" id="ARBA00022741"/>
    </source>
</evidence>
<keyword evidence="2" id="KW-0547">Nucleotide-binding</keyword>
<dbReference type="PANTHER" id="PTHR23073">
    <property type="entry name" value="26S PROTEASOME REGULATORY SUBUNIT"/>
    <property type="match status" value="1"/>
</dbReference>
<organism evidence="6 7">
    <name type="scientific">Celerinatantimonas diazotrophica</name>
    <dbReference type="NCBI Taxonomy" id="412034"/>
    <lineage>
        <taxon>Bacteria</taxon>
        <taxon>Pseudomonadati</taxon>
        <taxon>Pseudomonadota</taxon>
        <taxon>Gammaproteobacteria</taxon>
        <taxon>Celerinatantimonadaceae</taxon>
        <taxon>Celerinatantimonas</taxon>
    </lineage>
</organism>
<dbReference type="Gene3D" id="3.40.50.300">
    <property type="entry name" value="P-loop containing nucleotide triphosphate hydrolases"/>
    <property type="match status" value="1"/>
</dbReference>
<evidence type="ECO:0000259" key="5">
    <source>
        <dbReference type="SMART" id="SM00382"/>
    </source>
</evidence>
<feature type="region of interest" description="Disordered" evidence="4">
    <location>
        <begin position="1"/>
        <end position="20"/>
    </location>
</feature>
<dbReference type="SUPFAM" id="SSF52540">
    <property type="entry name" value="P-loop containing nucleoside triphosphate hydrolases"/>
    <property type="match status" value="1"/>
</dbReference>
<evidence type="ECO:0000313" key="7">
    <source>
        <dbReference type="Proteomes" id="UP000295565"/>
    </source>
</evidence>